<dbReference type="GeneID" id="20822290"/>
<evidence type="ECO:0000313" key="2">
    <source>
        <dbReference type="EMBL" id="EGO60077.1"/>
    </source>
</evidence>
<dbReference type="VEuPathDB" id="FungiDB:NEUTE1DRAFT_106739"/>
<name>F8MF25_NEUT8</name>
<dbReference type="Proteomes" id="UP000008065">
    <property type="component" value="Unassembled WGS sequence"/>
</dbReference>
<feature type="region of interest" description="Disordered" evidence="1">
    <location>
        <begin position="149"/>
        <end position="171"/>
    </location>
</feature>
<feature type="compositionally biased region" description="Polar residues" evidence="1">
    <location>
        <begin position="149"/>
        <end position="159"/>
    </location>
</feature>
<evidence type="ECO:0000256" key="1">
    <source>
        <dbReference type="SAM" id="MobiDB-lite"/>
    </source>
</evidence>
<dbReference type="EMBL" id="GL891302">
    <property type="protein sequence ID" value="EGO60077.1"/>
    <property type="molecule type" value="Genomic_DNA"/>
</dbReference>
<gene>
    <name evidence="2" type="ORF">NEUTE1DRAFT_106739</name>
</gene>
<evidence type="ECO:0000313" key="3">
    <source>
        <dbReference type="Proteomes" id="UP000008065"/>
    </source>
</evidence>
<protein>
    <submittedName>
        <fullName evidence="2">Uncharacterized protein</fullName>
    </submittedName>
</protein>
<dbReference type="AlphaFoldDB" id="F8MF25"/>
<dbReference type="HOGENOM" id="CLU_1563301_0_0_1"/>
<reference evidence="3" key="1">
    <citation type="journal article" date="2011" name="Genetics">
        <title>Massive changes in genome architecture accompany the transition to self-fertility in the filamentous fungus Neurospora tetrasperma.</title>
        <authorList>
            <person name="Ellison C.E."/>
            <person name="Stajich J.E."/>
            <person name="Jacobson D.J."/>
            <person name="Natvig D.O."/>
            <person name="Lapidus A."/>
            <person name="Foster B."/>
            <person name="Aerts A."/>
            <person name="Riley R."/>
            <person name="Lindquist E.A."/>
            <person name="Grigoriev I.V."/>
            <person name="Taylor J.W."/>
        </authorList>
    </citation>
    <scope>NUCLEOTIDE SEQUENCE [LARGE SCALE GENOMIC DNA]</scope>
    <source>
        <strain evidence="3">FGSC 2508 / P0657</strain>
    </source>
</reference>
<keyword evidence="3" id="KW-1185">Reference proteome</keyword>
<accession>F8MF25</accession>
<proteinExistence type="predicted"/>
<dbReference type="KEGG" id="nte:NEUTE1DRAFT106739"/>
<dbReference type="OrthoDB" id="10624212at2759"/>
<organism evidence="2 3">
    <name type="scientific">Neurospora tetrasperma (strain FGSC 2508 / ATCC MYA-4615 / P0657)</name>
    <dbReference type="NCBI Taxonomy" id="510951"/>
    <lineage>
        <taxon>Eukaryota</taxon>
        <taxon>Fungi</taxon>
        <taxon>Dikarya</taxon>
        <taxon>Ascomycota</taxon>
        <taxon>Pezizomycotina</taxon>
        <taxon>Sordariomycetes</taxon>
        <taxon>Sordariomycetidae</taxon>
        <taxon>Sordariales</taxon>
        <taxon>Sordariaceae</taxon>
        <taxon>Neurospora</taxon>
    </lineage>
</organism>
<sequence>MAPSFQSLASIVHMPYPAQGPPSTTRATTTTTITVTTTTAKPKLTLDNLTNYLAQLEQTPITPHPDAEEPSSTIAECGKATLANTSAIATTRSRTITPIPVPQPHLSPLLPHYSKSDWKPRATTRASPGKGKDNKWYLWCLEMGKSSMTALSNSRNPTYQEVPKASLSKRE</sequence>
<feature type="region of interest" description="Disordered" evidence="1">
    <location>
        <begin position="91"/>
        <end position="133"/>
    </location>
</feature>
<dbReference type="RefSeq" id="XP_009847444.1">
    <property type="nucleotide sequence ID" value="XM_009849142.1"/>
</dbReference>